<organism evidence="2 3">
    <name type="scientific">Serinibacter arcticus</name>
    <dbReference type="NCBI Taxonomy" id="1655435"/>
    <lineage>
        <taxon>Bacteria</taxon>
        <taxon>Bacillati</taxon>
        <taxon>Actinomycetota</taxon>
        <taxon>Actinomycetes</taxon>
        <taxon>Micrococcales</taxon>
        <taxon>Beutenbergiaceae</taxon>
        <taxon>Serinibacter</taxon>
    </lineage>
</organism>
<gene>
    <name evidence="2" type="ORF">C8046_00640</name>
</gene>
<dbReference type="AlphaFoldDB" id="A0A2U1ZR15"/>
<proteinExistence type="predicted"/>
<evidence type="ECO:0000313" key="3">
    <source>
        <dbReference type="Proteomes" id="UP000245166"/>
    </source>
</evidence>
<feature type="region of interest" description="Disordered" evidence="1">
    <location>
        <begin position="41"/>
        <end position="88"/>
    </location>
</feature>
<accession>A0A2U1ZR15</accession>
<dbReference type="EMBL" id="PYHR01000002">
    <property type="protein sequence ID" value="PWD49445.1"/>
    <property type="molecule type" value="Genomic_DNA"/>
</dbReference>
<comment type="caution">
    <text evidence="2">The sequence shown here is derived from an EMBL/GenBank/DDBJ whole genome shotgun (WGS) entry which is preliminary data.</text>
</comment>
<evidence type="ECO:0000313" key="2">
    <source>
        <dbReference type="EMBL" id="PWD49445.1"/>
    </source>
</evidence>
<protein>
    <submittedName>
        <fullName evidence="2">Uncharacterized protein</fullName>
    </submittedName>
</protein>
<evidence type="ECO:0000256" key="1">
    <source>
        <dbReference type="SAM" id="MobiDB-lite"/>
    </source>
</evidence>
<reference evidence="2 3" key="1">
    <citation type="submission" date="2018-03" db="EMBL/GenBank/DDBJ databases">
        <title>Genome assembly of novel Miniimonas species PCH200.</title>
        <authorList>
            <person name="Thakur V."/>
            <person name="Kumar V."/>
            <person name="Singh D."/>
        </authorList>
    </citation>
    <scope>NUCLEOTIDE SEQUENCE [LARGE SCALE GENOMIC DNA]</scope>
    <source>
        <strain evidence="2 3">PCH200</strain>
    </source>
</reference>
<keyword evidence="3" id="KW-1185">Reference proteome</keyword>
<feature type="region of interest" description="Disordered" evidence="1">
    <location>
        <begin position="1"/>
        <end position="29"/>
    </location>
</feature>
<sequence length="88" mass="9324">MAPPLTRTGVDRASPPPSPTPAARIAQPAEQTYYVVNATNDASVNLHRRPPSSRGHGRTRWRVTRGGSSGVVGEEGEQVQGDESSDTS</sequence>
<dbReference type="Proteomes" id="UP000245166">
    <property type="component" value="Unassembled WGS sequence"/>
</dbReference>
<feature type="compositionally biased region" description="Basic residues" evidence="1">
    <location>
        <begin position="46"/>
        <end position="63"/>
    </location>
</feature>
<name>A0A2U1ZR15_9MICO</name>